<dbReference type="EMBL" id="CABFVA020000031">
    <property type="protein sequence ID" value="VVM05806.1"/>
    <property type="molecule type" value="Genomic_DNA"/>
</dbReference>
<organism evidence="2 3">
    <name type="scientific">Methylacidimicrobium tartarophylax</name>
    <dbReference type="NCBI Taxonomy" id="1041768"/>
    <lineage>
        <taxon>Bacteria</taxon>
        <taxon>Pseudomonadati</taxon>
        <taxon>Verrucomicrobiota</taxon>
        <taxon>Methylacidimicrobium</taxon>
    </lineage>
</organism>
<accession>A0A5E6MID1</accession>
<gene>
    <name evidence="2" type="ORF">MAMT_00807</name>
</gene>
<protein>
    <recommendedName>
        <fullName evidence="4">Lipoprotein</fullName>
    </recommendedName>
</protein>
<evidence type="ECO:0008006" key="4">
    <source>
        <dbReference type="Google" id="ProtNLM"/>
    </source>
</evidence>
<keyword evidence="3" id="KW-1185">Reference proteome</keyword>
<dbReference type="RefSeq" id="WP_142659722.1">
    <property type="nucleotide sequence ID" value="NZ_CABFVA020000031.1"/>
</dbReference>
<name>A0A5E6MID1_9BACT</name>
<proteinExistence type="predicted"/>
<dbReference type="PROSITE" id="PS51257">
    <property type="entry name" value="PROKAR_LIPOPROTEIN"/>
    <property type="match status" value="1"/>
</dbReference>
<feature type="region of interest" description="Disordered" evidence="1">
    <location>
        <begin position="173"/>
        <end position="198"/>
    </location>
</feature>
<dbReference type="Proteomes" id="UP000334923">
    <property type="component" value="Unassembled WGS sequence"/>
</dbReference>
<evidence type="ECO:0000256" key="1">
    <source>
        <dbReference type="SAM" id="MobiDB-lite"/>
    </source>
</evidence>
<dbReference type="AlphaFoldDB" id="A0A5E6MID1"/>
<evidence type="ECO:0000313" key="3">
    <source>
        <dbReference type="Proteomes" id="UP000334923"/>
    </source>
</evidence>
<dbReference type="OrthoDB" id="195558at2"/>
<evidence type="ECO:0000313" key="2">
    <source>
        <dbReference type="EMBL" id="VVM05806.1"/>
    </source>
</evidence>
<reference evidence="2 3" key="1">
    <citation type="submission" date="2019-09" db="EMBL/GenBank/DDBJ databases">
        <authorList>
            <person name="Cremers G."/>
        </authorList>
    </citation>
    <scope>NUCLEOTIDE SEQUENCE [LARGE SCALE GENOMIC DNA]</scope>
    <source>
        <strain evidence="2">4A</strain>
    </source>
</reference>
<sequence length="198" mass="21060">MRKFRGLSTRLFPASLYLFLPVAAIALLGGCAQTHYYPYVGANTQLGKGGGGERIINGIEVWSDGLPTRRYTIIGVVHDHRSGIFHATLLKDITKQAKKMGGQGILEYKAYATAMSSFAASASGFGSNADQLPQAYGPTASSWLAFAGPASAGLGGGFAGTSRWWVFRYQDSSSKSKKATPPNTRPAKDQHQGSVHSS</sequence>